<evidence type="ECO:0000313" key="1">
    <source>
        <dbReference type="EMBL" id="MDR6240595.1"/>
    </source>
</evidence>
<proteinExistence type="predicted"/>
<reference evidence="1" key="1">
    <citation type="submission" date="2023-07" db="EMBL/GenBank/DDBJ databases">
        <title>Genomic Encyclopedia of Type Strains, Phase IV (KMG-IV): sequencing the most valuable type-strain genomes for metagenomic binning, comparative biology and taxonomic classification.</title>
        <authorList>
            <person name="Goeker M."/>
        </authorList>
    </citation>
    <scope>NUCLEOTIDE SEQUENCE</scope>
    <source>
        <strain evidence="1">DSM 26174</strain>
    </source>
</reference>
<name>A0AAE4BU31_9BACT</name>
<accession>A0AAE4BU31</accession>
<dbReference type="SUPFAM" id="SSF51658">
    <property type="entry name" value="Xylose isomerase-like"/>
    <property type="match status" value="1"/>
</dbReference>
<dbReference type="EMBL" id="JAVDQD010000005">
    <property type="protein sequence ID" value="MDR6240595.1"/>
    <property type="molecule type" value="Genomic_DNA"/>
</dbReference>
<dbReference type="AlphaFoldDB" id="A0AAE4BU31"/>
<keyword evidence="2" id="KW-1185">Reference proteome</keyword>
<protein>
    <recommendedName>
        <fullName evidence="3">Xylose isomerase</fullName>
    </recommendedName>
</protein>
<evidence type="ECO:0000313" key="2">
    <source>
        <dbReference type="Proteomes" id="UP001185092"/>
    </source>
</evidence>
<comment type="caution">
    <text evidence="1">The sequence shown here is derived from an EMBL/GenBank/DDBJ whole genome shotgun (WGS) entry which is preliminary data.</text>
</comment>
<evidence type="ECO:0008006" key="3">
    <source>
        <dbReference type="Google" id="ProtNLM"/>
    </source>
</evidence>
<dbReference type="NCBIfam" id="NF035939">
    <property type="entry name" value="TIM_EboE"/>
    <property type="match status" value="1"/>
</dbReference>
<sequence>MNINNRSHLTYCTNMHPGETWQETFEELKNNLPYVKQSVSPHQPFGIGLRLSHQASLDILAGDHLSKFKHWLYENDLYVFTINGFPYGKFHFETVKDKVHLPDWTTIERLEYTERLSSILAHMLPENMEGGISTSPISYVHWHNSVENRISVKKTAAKQFAQLVIYLHKLEKATGKCIHIDIEPEPDGMLENSTDFISFFNEFLLTFGLEVIAQELNIEKHIAEQHIRRYIRLCYDICHFSLAYESPTKVVQSMKDHQLKIGKIQISSALKFSNKSNENHSTVISQFKHYDEPIYLHQTVIKQENKITKYSDLGLALSQFDNDKIEEIKTHFHVPIFTEDYGLLSSTQEDIIDALKLWKKEPYADHLEVETYTWQVLPQSMQMSIQEGITKELKWVLNQLSE</sequence>
<dbReference type="Proteomes" id="UP001185092">
    <property type="component" value="Unassembled WGS sequence"/>
</dbReference>
<gene>
    <name evidence="1" type="ORF">HNQ88_003671</name>
</gene>
<dbReference type="InterPro" id="IPR036237">
    <property type="entry name" value="Xyl_isomerase-like_sf"/>
</dbReference>
<dbReference type="RefSeq" id="WP_309940647.1">
    <property type="nucleotide sequence ID" value="NZ_AP025306.1"/>
</dbReference>
<organism evidence="1 2">
    <name type="scientific">Aureibacter tunicatorum</name>
    <dbReference type="NCBI Taxonomy" id="866807"/>
    <lineage>
        <taxon>Bacteria</taxon>
        <taxon>Pseudomonadati</taxon>
        <taxon>Bacteroidota</taxon>
        <taxon>Cytophagia</taxon>
        <taxon>Cytophagales</taxon>
        <taxon>Persicobacteraceae</taxon>
        <taxon>Aureibacter</taxon>
    </lineage>
</organism>